<protein>
    <submittedName>
        <fullName evidence="2">Uncharacterized protein</fullName>
    </submittedName>
</protein>
<feature type="region of interest" description="Disordered" evidence="1">
    <location>
        <begin position="134"/>
        <end position="203"/>
    </location>
</feature>
<dbReference type="Proteomes" id="UP000003835">
    <property type="component" value="Unassembled WGS sequence"/>
</dbReference>
<evidence type="ECO:0000256" key="1">
    <source>
        <dbReference type="SAM" id="MobiDB-lite"/>
    </source>
</evidence>
<dbReference type="HOGENOM" id="CLU_116628_0_0_3"/>
<dbReference type="eggNOG" id="ENOG50317WH">
    <property type="taxonomic scope" value="Bacteria"/>
</dbReference>
<evidence type="ECO:0000313" key="3">
    <source>
        <dbReference type="Proteomes" id="UP000003835"/>
    </source>
</evidence>
<feature type="compositionally biased region" description="Basic and acidic residues" evidence="1">
    <location>
        <begin position="135"/>
        <end position="160"/>
    </location>
</feature>
<dbReference type="RefSeq" id="WP_006101466.1">
    <property type="nucleotide sequence ID" value="NZ_DS989850.1"/>
</dbReference>
<feature type="compositionally biased region" description="Polar residues" evidence="1">
    <location>
        <begin position="188"/>
        <end position="203"/>
    </location>
</feature>
<sequence length="203" mass="23066">MASEQQVKRYLAYWFQVGKTIVVHNGEKVLQPQRIIAGDRYSQEFEELWQYLLSPESGDCYLTGTSQTISELLTSKWDLEPCSRCDMPVPMFNVGLPPESCACSDLSNWPNTDLPKPREPINNQNRLRAIHHRLRQGENPDGSDREASPDPKNQTRESPHPPESLNQQDYLRLVRDRTSCLRKPLSASPENSLASGNQKSATD</sequence>
<keyword evidence="3" id="KW-1185">Reference proteome</keyword>
<reference evidence="2 3" key="1">
    <citation type="submission" date="2008-07" db="EMBL/GenBank/DDBJ databases">
        <authorList>
            <person name="Tandeau de Marsac N."/>
            <person name="Ferriera S."/>
            <person name="Johnson J."/>
            <person name="Kravitz S."/>
            <person name="Beeson K."/>
            <person name="Sutton G."/>
            <person name="Rogers Y.-H."/>
            <person name="Friedman R."/>
            <person name="Frazier M."/>
            <person name="Venter J.C."/>
        </authorList>
    </citation>
    <scope>NUCLEOTIDE SEQUENCE [LARGE SCALE GENOMIC DNA]</scope>
    <source>
        <strain evidence="2 3">PCC 7420</strain>
    </source>
</reference>
<evidence type="ECO:0000313" key="2">
    <source>
        <dbReference type="EMBL" id="EDX75194.1"/>
    </source>
</evidence>
<accession>B4VSH1</accession>
<proteinExistence type="predicted"/>
<gene>
    <name evidence="2" type="ORF">MC7420_2198</name>
</gene>
<dbReference type="STRING" id="118168.MC7420_2198"/>
<organism evidence="2 3">
    <name type="scientific">Coleofasciculus chthonoplastes PCC 7420</name>
    <dbReference type="NCBI Taxonomy" id="118168"/>
    <lineage>
        <taxon>Bacteria</taxon>
        <taxon>Bacillati</taxon>
        <taxon>Cyanobacteriota</taxon>
        <taxon>Cyanophyceae</taxon>
        <taxon>Coleofasciculales</taxon>
        <taxon>Coleofasciculaceae</taxon>
        <taxon>Coleofasciculus</taxon>
    </lineage>
</organism>
<dbReference type="AlphaFoldDB" id="B4VSH1"/>
<name>B4VSH1_9CYAN</name>
<dbReference type="EMBL" id="DS989850">
    <property type="protein sequence ID" value="EDX75194.1"/>
    <property type="molecule type" value="Genomic_DNA"/>
</dbReference>